<dbReference type="SUPFAM" id="SSF69255">
    <property type="entry name" value="gp5 N-terminal domain-like"/>
    <property type="match status" value="1"/>
</dbReference>
<dbReference type="Pfam" id="PF13296">
    <property type="entry name" value="T6SS_Vgr"/>
    <property type="match status" value="1"/>
</dbReference>
<dbReference type="SUPFAM" id="SSF69349">
    <property type="entry name" value="Phage fibre proteins"/>
    <property type="match status" value="1"/>
</dbReference>
<feature type="domain" description="Gp5/Type VI secretion system Vgr protein OB-fold" evidence="2">
    <location>
        <begin position="461"/>
        <end position="511"/>
    </location>
</feature>
<protein>
    <submittedName>
        <fullName evidence="5">Probable vgr-related protein</fullName>
    </submittedName>
</protein>
<dbReference type="eggNOG" id="COG4253">
    <property type="taxonomic scope" value="Bacteria"/>
</dbReference>
<dbReference type="PANTHER" id="PTHR32305:SF11">
    <property type="entry name" value="TYPE VI SECRETION SYSTEM SPIKE PROTEIN VGRG3"/>
    <property type="match status" value="1"/>
</dbReference>
<sequence length="905" mass="97573">MNADDVLGALQANGISLFAQATRLLELHVVGDTPFPVHLLLPQRLDGREALSRCYRYELSCLSPDAAIELKTLLGRRVEIRLRLADGAARLFCGVITEMEATGADGGFARYRLVVEPALAMLAQRYNSRVFQDKDVVEIIAAVLDEHSAANPAWASFSHRSEVIRPLSRRSYCVQYRESDLAFIERLAAEEGLSYRFSHGSGELSVSSNAADDACGHHTLILFCADHPHPCSHTPHLRFHRTVGPESVDAVDKWQAVRRLQAGRTSLLSFDYKQAAPHAATAHGRASGDAGADGVASALEDYDPQTLYYAAGMHEAERYASQHQSALDRAGKHFVGAGNAAGLEPGTWFELHDHPAHGGEAAEERQFLVTELSFEAFNNLAADGNAGVPPYRNHFQAIRRHVPVVPAFRHSRHQRPTSPGATTATVVGPANEEIHTDEHGRIRIQFHWQRPQDHPDGGAALDEHASTWVRVALPGAGAQWGHQFIPRVGQEVVVSFLEGDMDRPLVTGVVYNGRHPPPTFSGAGQLPANKTLSGIQSREYRGQGYNELLFDDSSGQLRTKLSSEHAKTQLNQGYLTHPRQQGKAEPRGEGFELRTDAAGALRAARGLLLTAWQRLNATDRQLSRDETLALMEESLTLFKQFGDYAARHHALPADSEGHATLNEAVRNWESGSNTAPGAAATEKAGIIGISAPAGLALNTPQSIAAYAGRNLDCVAQQHLQLTAGQGFNVNAGKGISLFAHGDGLRAIAHHGKLELQSQHGDTELAAEQSIKLTASQGRIVGFAQQEIVLAVSGGAGLRLHGGDIELVCPGAFSVKAARHSMSGPASVDTALPAFGEGELGRRFRLVRPTDGGGMADLPYTITLDDGTVMRGTTNAEGETELLEGDRFRIARVEFHRANAAGTASS</sequence>
<dbReference type="Gene3D" id="4.10.220.110">
    <property type="match status" value="1"/>
</dbReference>
<dbReference type="NCBIfam" id="TIGR01646">
    <property type="entry name" value="vgr_GE"/>
    <property type="match status" value="1"/>
</dbReference>
<proteinExistence type="inferred from homology"/>
<dbReference type="InterPro" id="IPR037026">
    <property type="entry name" value="Vgr_OB-fold_dom_sf"/>
</dbReference>
<feature type="domain" description="Putative type VI secretion system Rhs element associated Vgr" evidence="4">
    <location>
        <begin position="538"/>
        <end position="645"/>
    </location>
</feature>
<evidence type="ECO:0000313" key="5">
    <source>
        <dbReference type="EMBL" id="CAL96086.1"/>
    </source>
</evidence>
<accession>A1KB80</accession>
<comment type="similarity">
    <text evidence="1">Belongs to the VgrG protein family.</text>
</comment>
<evidence type="ECO:0000256" key="1">
    <source>
        <dbReference type="ARBA" id="ARBA00005558"/>
    </source>
</evidence>
<dbReference type="eggNOG" id="COG3501">
    <property type="taxonomic scope" value="Bacteria"/>
</dbReference>
<dbReference type="Gene3D" id="2.40.50.230">
    <property type="entry name" value="Gp5 N-terminal domain"/>
    <property type="match status" value="1"/>
</dbReference>
<dbReference type="Gene3D" id="2.30.110.50">
    <property type="match status" value="1"/>
</dbReference>
<evidence type="ECO:0000259" key="3">
    <source>
        <dbReference type="Pfam" id="PF10106"/>
    </source>
</evidence>
<dbReference type="InterPro" id="IPR006531">
    <property type="entry name" value="Gp5/Vgr_OB"/>
</dbReference>
<dbReference type="KEGG" id="azo:azo3470"/>
<dbReference type="AlphaFoldDB" id="A1KB80"/>
<evidence type="ECO:0000259" key="2">
    <source>
        <dbReference type="Pfam" id="PF04717"/>
    </source>
</evidence>
<dbReference type="InterPro" id="IPR017847">
    <property type="entry name" value="T6SS_RhsGE_Vgr_subset"/>
</dbReference>
<dbReference type="InterPro" id="IPR006533">
    <property type="entry name" value="T6SS_Vgr_RhsGE"/>
</dbReference>
<dbReference type="RefSeq" id="WP_011767192.1">
    <property type="nucleotide sequence ID" value="NC_008702.1"/>
</dbReference>
<feature type="domain" description="DUF2345" evidence="3">
    <location>
        <begin position="677"/>
        <end position="825"/>
    </location>
</feature>
<dbReference type="Pfam" id="PF04717">
    <property type="entry name" value="Phage_base_V"/>
    <property type="match status" value="1"/>
</dbReference>
<dbReference type="Gene3D" id="3.55.50.10">
    <property type="entry name" value="Baseplate protein-like domains"/>
    <property type="match status" value="1"/>
</dbReference>
<organism evidence="5 6">
    <name type="scientific">Azoarcus sp. (strain BH72)</name>
    <dbReference type="NCBI Taxonomy" id="418699"/>
    <lineage>
        <taxon>Bacteria</taxon>
        <taxon>Pseudomonadati</taxon>
        <taxon>Pseudomonadota</taxon>
        <taxon>Betaproteobacteria</taxon>
        <taxon>Rhodocyclales</taxon>
        <taxon>Zoogloeaceae</taxon>
        <taxon>Azoarcus</taxon>
    </lineage>
</organism>
<dbReference type="PANTHER" id="PTHR32305">
    <property type="match status" value="1"/>
</dbReference>
<dbReference type="SUPFAM" id="SSF69279">
    <property type="entry name" value="Phage tail proteins"/>
    <property type="match status" value="2"/>
</dbReference>
<evidence type="ECO:0000313" key="6">
    <source>
        <dbReference type="Proteomes" id="UP000002588"/>
    </source>
</evidence>
<evidence type="ECO:0000259" key="4">
    <source>
        <dbReference type="Pfam" id="PF13296"/>
    </source>
</evidence>
<dbReference type="STRING" id="62928.azo3470"/>
<dbReference type="Proteomes" id="UP000002588">
    <property type="component" value="Chromosome"/>
</dbReference>
<dbReference type="HOGENOM" id="CLU_004121_1_3_4"/>
<dbReference type="Pfam" id="PF10106">
    <property type="entry name" value="DUF2345"/>
    <property type="match status" value="1"/>
</dbReference>
<reference evidence="5 6" key="1">
    <citation type="journal article" date="2006" name="Nat. Biotechnol.">
        <title>Complete genome of the mutualistic, N2-fixing grass endophyte Azoarcus sp. strain BH72.</title>
        <authorList>
            <person name="Krause A."/>
            <person name="Ramakumar A."/>
            <person name="Bartels D."/>
            <person name="Battistoni F."/>
            <person name="Bekel T."/>
            <person name="Boch J."/>
            <person name="Boehm M."/>
            <person name="Friedrich F."/>
            <person name="Hurek T."/>
            <person name="Krause L."/>
            <person name="Linke B."/>
            <person name="McHardy A.C."/>
            <person name="Sarkar A."/>
            <person name="Schneiker S."/>
            <person name="Syed A.A."/>
            <person name="Thauer R."/>
            <person name="Vorhoelter F.-J."/>
            <person name="Weidner S."/>
            <person name="Puehler A."/>
            <person name="Reinhold-Hurek B."/>
            <person name="Kaiser O."/>
            <person name="Goesmann A."/>
        </authorList>
    </citation>
    <scope>NUCLEOTIDE SEQUENCE [LARGE SCALE GENOMIC DNA]</scope>
    <source>
        <strain evidence="5 6">BH72</strain>
    </source>
</reference>
<dbReference type="NCBIfam" id="TIGR03361">
    <property type="entry name" value="VI_Rhs_Vgr"/>
    <property type="match status" value="1"/>
</dbReference>
<dbReference type="Pfam" id="PF05954">
    <property type="entry name" value="Phage_GPD"/>
    <property type="match status" value="1"/>
</dbReference>
<dbReference type="InterPro" id="IPR018769">
    <property type="entry name" value="VgrG2_DUF2345"/>
</dbReference>
<dbReference type="EMBL" id="AM406670">
    <property type="protein sequence ID" value="CAL96086.1"/>
    <property type="molecule type" value="Genomic_DNA"/>
</dbReference>
<dbReference type="InterPro" id="IPR028244">
    <property type="entry name" value="T6SS_Rhs_Vgr_dom"/>
</dbReference>
<dbReference type="InterPro" id="IPR050708">
    <property type="entry name" value="T6SS_VgrG/RHS"/>
</dbReference>
<keyword evidence="6" id="KW-1185">Reference proteome</keyword>
<gene>
    <name evidence="5" type="primary">vgrG</name>
    <name evidence="5" type="ordered locus">azo3470</name>
</gene>
<name>A1KB80_AZOSB</name>